<evidence type="ECO:0000313" key="10">
    <source>
        <dbReference type="Proteomes" id="UP000621386"/>
    </source>
</evidence>
<feature type="transmembrane region" description="Helical" evidence="7">
    <location>
        <begin position="89"/>
        <end position="110"/>
    </location>
</feature>
<dbReference type="InterPro" id="IPR020846">
    <property type="entry name" value="MFS_dom"/>
</dbReference>
<keyword evidence="10" id="KW-1185">Reference proteome</keyword>
<sequence length="405" mass="40925">MPTPKPRTPAPSAPAGPERRTAAVRTVTYIVFTLLLGGTVPTPMYSLYAQRLALTPVVVSAVFAAFAVGALCALMLFGSLSDQIGRRATIVPAVCLALAGCVVFACFHTLPGIIAGRLLTGLSVGLANGAATACLGELFQDRGRAALTSSVANMLGLGTGALLSGVLVQYLSAPLTLSYLVLGALLLPGLGLLLMPETVRREGPARFRPQRLGVPAQMRTVFTAMAVAVFGSFALLGLLAALAGKFLVSGLHITSHLMVGVVAFCAFSSAAAAQLVGARLAPRVGSVAGMVAVPVGLGLFVAALPAASLALFLVGSVIGGAGSGLAFRAGLAMVSHQAPPDRVGQVVSSYFASAYLGLTVPVLGIGVMVMELPLLTSALVFAVIISLLAALSITVTVATRPRAAA</sequence>
<gene>
    <name evidence="9" type="ORF">JK361_04820</name>
</gene>
<dbReference type="RefSeq" id="WP_201814393.1">
    <property type="nucleotide sequence ID" value="NZ_JAERRH010000002.1"/>
</dbReference>
<feature type="transmembrane region" description="Helical" evidence="7">
    <location>
        <begin position="375"/>
        <end position="398"/>
    </location>
</feature>
<name>A0ABS1NV59_9ACTN</name>
<feature type="transmembrane region" description="Helical" evidence="7">
    <location>
        <begin position="310"/>
        <end position="334"/>
    </location>
</feature>
<feature type="transmembrane region" description="Helical" evidence="7">
    <location>
        <begin position="27"/>
        <end position="48"/>
    </location>
</feature>
<dbReference type="SUPFAM" id="SSF103473">
    <property type="entry name" value="MFS general substrate transporter"/>
    <property type="match status" value="1"/>
</dbReference>
<feature type="transmembrane region" description="Helical" evidence="7">
    <location>
        <begin position="346"/>
        <end position="369"/>
    </location>
</feature>
<feature type="transmembrane region" description="Helical" evidence="7">
    <location>
        <begin position="255"/>
        <end position="277"/>
    </location>
</feature>
<evidence type="ECO:0000256" key="2">
    <source>
        <dbReference type="ARBA" id="ARBA00022448"/>
    </source>
</evidence>
<reference evidence="9 10" key="1">
    <citation type="submission" date="2021-01" db="EMBL/GenBank/DDBJ databases">
        <title>WGS of actinomycetes isolated from Thailand.</title>
        <authorList>
            <person name="Thawai C."/>
        </authorList>
    </citation>
    <scope>NUCLEOTIDE SEQUENCE [LARGE SCALE GENOMIC DNA]</scope>
    <source>
        <strain evidence="9 10">CH5-8</strain>
    </source>
</reference>
<evidence type="ECO:0000313" key="9">
    <source>
        <dbReference type="EMBL" id="MBL1103933.1"/>
    </source>
</evidence>
<feature type="transmembrane region" description="Helical" evidence="7">
    <location>
        <begin position="54"/>
        <end position="77"/>
    </location>
</feature>
<dbReference type="InterPro" id="IPR036259">
    <property type="entry name" value="MFS_trans_sf"/>
</dbReference>
<evidence type="ECO:0000256" key="4">
    <source>
        <dbReference type="ARBA" id="ARBA00022692"/>
    </source>
</evidence>
<dbReference type="PANTHER" id="PTHR23517:SF13">
    <property type="entry name" value="MAJOR FACILITATOR SUPERFAMILY MFS_1"/>
    <property type="match status" value="1"/>
</dbReference>
<evidence type="ECO:0000256" key="5">
    <source>
        <dbReference type="ARBA" id="ARBA00022989"/>
    </source>
</evidence>
<keyword evidence="3" id="KW-1003">Cell membrane</keyword>
<dbReference type="PANTHER" id="PTHR23517">
    <property type="entry name" value="RESISTANCE PROTEIN MDTM, PUTATIVE-RELATED-RELATED"/>
    <property type="match status" value="1"/>
</dbReference>
<proteinExistence type="predicted"/>
<feature type="transmembrane region" description="Helical" evidence="7">
    <location>
        <begin position="284"/>
        <end position="304"/>
    </location>
</feature>
<keyword evidence="4 7" id="KW-0812">Transmembrane</keyword>
<keyword evidence="5 7" id="KW-1133">Transmembrane helix</keyword>
<organism evidence="9 10">
    <name type="scientific">Streptomyces musisoli</name>
    <dbReference type="NCBI Taxonomy" id="2802280"/>
    <lineage>
        <taxon>Bacteria</taxon>
        <taxon>Bacillati</taxon>
        <taxon>Actinomycetota</taxon>
        <taxon>Actinomycetes</taxon>
        <taxon>Kitasatosporales</taxon>
        <taxon>Streptomycetaceae</taxon>
        <taxon>Streptomyces</taxon>
    </lineage>
</organism>
<comment type="subcellular location">
    <subcellularLocation>
        <location evidence="1">Cell membrane</location>
        <topology evidence="1">Multi-pass membrane protein</topology>
    </subcellularLocation>
</comment>
<comment type="caution">
    <text evidence="9">The sequence shown here is derived from an EMBL/GenBank/DDBJ whole genome shotgun (WGS) entry which is preliminary data.</text>
</comment>
<dbReference type="EMBL" id="JAERRH010000002">
    <property type="protein sequence ID" value="MBL1103933.1"/>
    <property type="molecule type" value="Genomic_DNA"/>
</dbReference>
<accession>A0ABS1NV59</accession>
<evidence type="ECO:0000256" key="3">
    <source>
        <dbReference type="ARBA" id="ARBA00022475"/>
    </source>
</evidence>
<dbReference type="Gene3D" id="1.20.1250.20">
    <property type="entry name" value="MFS general substrate transporter like domains"/>
    <property type="match status" value="1"/>
</dbReference>
<feature type="transmembrane region" description="Helical" evidence="7">
    <location>
        <begin position="151"/>
        <end position="171"/>
    </location>
</feature>
<keyword evidence="2" id="KW-0813">Transport</keyword>
<feature type="transmembrane region" description="Helical" evidence="7">
    <location>
        <begin position="220"/>
        <end position="243"/>
    </location>
</feature>
<dbReference type="Pfam" id="PF07690">
    <property type="entry name" value="MFS_1"/>
    <property type="match status" value="1"/>
</dbReference>
<dbReference type="Proteomes" id="UP000621386">
    <property type="component" value="Unassembled WGS sequence"/>
</dbReference>
<dbReference type="InterPro" id="IPR050171">
    <property type="entry name" value="MFS_Transporters"/>
</dbReference>
<dbReference type="PROSITE" id="PS50850">
    <property type="entry name" value="MFS"/>
    <property type="match status" value="1"/>
</dbReference>
<evidence type="ECO:0000256" key="7">
    <source>
        <dbReference type="SAM" id="Phobius"/>
    </source>
</evidence>
<dbReference type="InterPro" id="IPR011701">
    <property type="entry name" value="MFS"/>
</dbReference>
<evidence type="ECO:0000256" key="6">
    <source>
        <dbReference type="ARBA" id="ARBA00023136"/>
    </source>
</evidence>
<evidence type="ECO:0000259" key="8">
    <source>
        <dbReference type="PROSITE" id="PS50850"/>
    </source>
</evidence>
<protein>
    <submittedName>
        <fullName evidence="9">MFS transporter</fullName>
    </submittedName>
</protein>
<feature type="domain" description="Major facilitator superfamily (MFS) profile" evidence="8">
    <location>
        <begin position="23"/>
        <end position="404"/>
    </location>
</feature>
<feature type="transmembrane region" description="Helical" evidence="7">
    <location>
        <begin position="177"/>
        <end position="199"/>
    </location>
</feature>
<feature type="transmembrane region" description="Helical" evidence="7">
    <location>
        <begin position="116"/>
        <end position="139"/>
    </location>
</feature>
<keyword evidence="6 7" id="KW-0472">Membrane</keyword>
<evidence type="ECO:0000256" key="1">
    <source>
        <dbReference type="ARBA" id="ARBA00004651"/>
    </source>
</evidence>